<comment type="similarity">
    <text evidence="1">Belongs to the peptidase S45 family.</text>
</comment>
<organism evidence="6 7">
    <name type="scientific">Sporosarcina ureae</name>
    <dbReference type="NCBI Taxonomy" id="1571"/>
    <lineage>
        <taxon>Bacteria</taxon>
        <taxon>Bacillati</taxon>
        <taxon>Bacillota</taxon>
        <taxon>Bacilli</taxon>
        <taxon>Bacillales</taxon>
        <taxon>Caryophanaceae</taxon>
        <taxon>Sporosarcina</taxon>
    </lineage>
</organism>
<dbReference type="Gene3D" id="1.10.439.10">
    <property type="entry name" value="Penicillin Amidohydrolase, domain 1"/>
    <property type="match status" value="1"/>
</dbReference>
<feature type="signal peptide" evidence="5">
    <location>
        <begin position="1"/>
        <end position="24"/>
    </location>
</feature>
<accession>A0ABN4YP81</accession>
<dbReference type="Gene3D" id="2.30.120.10">
    <property type="match status" value="1"/>
</dbReference>
<protein>
    <recommendedName>
        <fullName evidence="8">Penicillin amidase</fullName>
    </recommendedName>
</protein>
<proteinExistence type="inferred from homology"/>
<dbReference type="Gene3D" id="1.10.1400.10">
    <property type="match status" value="1"/>
</dbReference>
<evidence type="ECO:0008006" key="8">
    <source>
        <dbReference type="Google" id="ProtNLM"/>
    </source>
</evidence>
<dbReference type="RefSeq" id="WP_029053640.1">
    <property type="nucleotide sequence ID" value="NZ_CP015108.1"/>
</dbReference>
<evidence type="ECO:0000256" key="1">
    <source>
        <dbReference type="ARBA" id="ARBA00006586"/>
    </source>
</evidence>
<feature type="chain" id="PRO_5046732125" description="Penicillin amidase" evidence="5">
    <location>
        <begin position="25"/>
        <end position="817"/>
    </location>
</feature>
<evidence type="ECO:0000256" key="3">
    <source>
        <dbReference type="ARBA" id="ARBA00022801"/>
    </source>
</evidence>
<dbReference type="Pfam" id="PF01804">
    <property type="entry name" value="Penicil_amidase"/>
    <property type="match status" value="1"/>
</dbReference>
<keyword evidence="7" id="KW-1185">Reference proteome</keyword>
<keyword evidence="3" id="KW-0378">Hydrolase</keyword>
<dbReference type="Proteomes" id="UP000192486">
    <property type="component" value="Chromosome"/>
</dbReference>
<evidence type="ECO:0000256" key="4">
    <source>
        <dbReference type="ARBA" id="ARBA00023145"/>
    </source>
</evidence>
<dbReference type="Gene3D" id="1.10.287.150">
    <property type="match status" value="1"/>
</dbReference>
<dbReference type="PIRSF" id="PIRSF001227">
    <property type="entry name" value="Pen_acylase"/>
    <property type="match status" value="1"/>
</dbReference>
<keyword evidence="2 5" id="KW-0732">Signal</keyword>
<dbReference type="InterPro" id="IPR023343">
    <property type="entry name" value="Penicillin_amidase_dom1"/>
</dbReference>
<sequence length="817" mass="93630">MKRSMKLLTHTVLILVLIFLSACSKEDESLNEKVKAGSKAVEVHRDEFGVPHIYADSMEDLYKAYGYVMAQDRLFQLEMFKRANEGTAAAVFGEEYLAHDEKIRRDGHTDEAIQKMIDEMDPFAKQVIENFSSGIDRYVDEALEDPENKLSKEFAEYDLKPDNWTSIDVLRLYMASMTAFMDQEQELENATIYAKLLDEYDEEKAQAIFNDMVWINDPDAPTSSDSDASIGEGTPFANAKTLDQVAFAGETVSTLREDFVNKRQELGVPLKVGSNAAIIGASKSESGNPIMFGGPQVGFTAPGFIYEVGLHGPDLTIQGSSFIGYPFIMFGATNDFAFTATAGYGDVSDVFEEEVNPENPNEYKFNGEWVEFEKRTESIDVKKDDGEIETVTREFHDSVHGPVIFKDDKHPIAYSKKWAFRGTEADSWAAYLKMNYAKSQDEFATAAREYTMSLNWFYADKNDEIAYYHVGQIPERDERVDWRFPTPGTGEYEWKGFLETEDNPHEVNPERGFVANWNNKPGPNWNTNEQNYMWGADHRNHQFIDRISERNKLTIEEVNEVNYEASFVNLKTRWFKPFLLDVLSEKVDSDRKYEEAHFILEDWNNLNEDKDNDGYYDSPGATIMKAWWDQFFVNVTEEDIGKFYEEMRPFVDHRSGGSSLLSHLVQGDKAALQVENDWLKGRNIEEIARNSFDQVVVELEKEYGVSMKEWSMPIETMTFGAKSLIGVPHGLGDQQPIIFMNRGSENHFVEMTEDGPVGMNITPPGQIGFIKQDGEYSQHYKDQIEMFKNFEYKQMLFEKEDVLDNAVETFEIDFQGK</sequence>
<dbReference type="InterPro" id="IPR029055">
    <property type="entry name" value="Ntn_hydrolases_N"/>
</dbReference>
<dbReference type="Gene3D" id="3.60.20.10">
    <property type="entry name" value="Glutamine Phosphoribosylpyrophosphate, subunit 1, domain 1"/>
    <property type="match status" value="1"/>
</dbReference>
<dbReference type="InterPro" id="IPR043146">
    <property type="entry name" value="Penicillin_amidase_N_B-knob"/>
</dbReference>
<evidence type="ECO:0000313" key="6">
    <source>
        <dbReference type="EMBL" id="ARF13144.1"/>
    </source>
</evidence>
<evidence type="ECO:0000313" key="7">
    <source>
        <dbReference type="Proteomes" id="UP000192486"/>
    </source>
</evidence>
<name>A0ABN4YP81_SPOUR</name>
<dbReference type="InterPro" id="IPR014395">
    <property type="entry name" value="Pen/GL7ACA/AHL_acylase"/>
</dbReference>
<reference evidence="6 7" key="1">
    <citation type="submission" date="2016-04" db="EMBL/GenBank/DDBJ databases">
        <title>Comparative Genomics and Epigenetics of Sporosarcina ureae.</title>
        <authorList>
            <person name="Oliver A.S."/>
            <person name="Cooper K.K."/>
        </authorList>
    </citation>
    <scope>NUCLEOTIDE SEQUENCE [LARGE SCALE GENOMIC DNA]</scope>
    <source>
        <strain evidence="6 7">S204</strain>
    </source>
</reference>
<dbReference type="EMBL" id="CP015108">
    <property type="protein sequence ID" value="ARF13144.1"/>
    <property type="molecule type" value="Genomic_DNA"/>
</dbReference>
<dbReference type="InterPro" id="IPR002692">
    <property type="entry name" value="S45"/>
</dbReference>
<dbReference type="InterPro" id="IPR043147">
    <property type="entry name" value="Penicillin_amidase_A-knob"/>
</dbReference>
<dbReference type="SUPFAM" id="SSF56235">
    <property type="entry name" value="N-terminal nucleophile aminohydrolases (Ntn hydrolases)"/>
    <property type="match status" value="1"/>
</dbReference>
<gene>
    <name evidence="6" type="ORF">SporoS204_02465</name>
</gene>
<evidence type="ECO:0000256" key="2">
    <source>
        <dbReference type="ARBA" id="ARBA00022729"/>
    </source>
</evidence>
<dbReference type="PANTHER" id="PTHR34218">
    <property type="entry name" value="PEPTIDASE S45 PENICILLIN AMIDASE"/>
    <property type="match status" value="1"/>
</dbReference>
<dbReference type="PROSITE" id="PS51257">
    <property type="entry name" value="PROKAR_LIPOPROTEIN"/>
    <property type="match status" value="1"/>
</dbReference>
<keyword evidence="4" id="KW-0865">Zymogen</keyword>
<dbReference type="PANTHER" id="PTHR34218:SF3">
    <property type="entry name" value="ACYL-HOMOSERINE LACTONE ACYLASE PVDQ"/>
    <property type="match status" value="1"/>
</dbReference>
<evidence type="ECO:0000256" key="5">
    <source>
        <dbReference type="SAM" id="SignalP"/>
    </source>
</evidence>